<organism evidence="2 3">
    <name type="scientific">Marinomonas aquiplantarum</name>
    <dbReference type="NCBI Taxonomy" id="491951"/>
    <lineage>
        <taxon>Bacteria</taxon>
        <taxon>Pseudomonadati</taxon>
        <taxon>Pseudomonadota</taxon>
        <taxon>Gammaproteobacteria</taxon>
        <taxon>Oceanospirillales</taxon>
        <taxon>Oceanospirillaceae</taxon>
        <taxon>Marinomonas</taxon>
    </lineage>
</organism>
<dbReference type="Proteomes" id="UP000252086">
    <property type="component" value="Unassembled WGS sequence"/>
</dbReference>
<proteinExistence type="predicted"/>
<dbReference type="OrthoDB" id="5766995at2"/>
<keyword evidence="1" id="KW-1133">Transmembrane helix</keyword>
<dbReference type="RefSeq" id="WP_113874732.1">
    <property type="nucleotide sequence ID" value="NZ_QNRF01000005.1"/>
</dbReference>
<comment type="caution">
    <text evidence="2">The sequence shown here is derived from an EMBL/GenBank/DDBJ whole genome shotgun (WGS) entry which is preliminary data.</text>
</comment>
<keyword evidence="1" id="KW-0472">Membrane</keyword>
<dbReference type="InterPro" id="IPR025498">
    <property type="entry name" value="DUF4389"/>
</dbReference>
<protein>
    <submittedName>
        <fullName evidence="2">Uncharacterized protein DUF4389</fullName>
    </submittedName>
</protein>
<keyword evidence="3" id="KW-1185">Reference proteome</keyword>
<feature type="transmembrane region" description="Helical" evidence="1">
    <location>
        <begin position="12"/>
        <end position="41"/>
    </location>
</feature>
<dbReference type="AlphaFoldDB" id="A0A366CY95"/>
<evidence type="ECO:0000313" key="2">
    <source>
        <dbReference type="EMBL" id="RBO82783.1"/>
    </source>
</evidence>
<evidence type="ECO:0000256" key="1">
    <source>
        <dbReference type="SAM" id="Phobius"/>
    </source>
</evidence>
<name>A0A366CY95_9GAMM</name>
<feature type="transmembrane region" description="Helical" evidence="1">
    <location>
        <begin position="53"/>
        <end position="73"/>
    </location>
</feature>
<evidence type="ECO:0000313" key="3">
    <source>
        <dbReference type="Proteomes" id="UP000252086"/>
    </source>
</evidence>
<accession>A0A366CY95</accession>
<gene>
    <name evidence="2" type="ORF">DFP76_105256</name>
</gene>
<dbReference type="Pfam" id="PF14333">
    <property type="entry name" value="DUF4389"/>
    <property type="match status" value="1"/>
</dbReference>
<dbReference type="EMBL" id="QNRF01000005">
    <property type="protein sequence ID" value="RBO82783.1"/>
    <property type="molecule type" value="Genomic_DNA"/>
</dbReference>
<keyword evidence="1" id="KW-0812">Transmembrane</keyword>
<sequence length="94" mass="10867">MSKPGYAKQDFWFRLIFMVFYWFVLNLALTVFGILVVLVSLVKLGSKHEPVTLACWLTNVSAFIGQIFAYLSYVDEEKPFPFQPWPQVTPDDEA</sequence>
<reference evidence="2 3" key="1">
    <citation type="submission" date="2018-06" db="EMBL/GenBank/DDBJ databases">
        <title>Genomic Encyclopedia of Type Strains, Phase III (KMG-III): the genomes of soil and plant-associated and newly described type strains.</title>
        <authorList>
            <person name="Whitman W."/>
        </authorList>
    </citation>
    <scope>NUCLEOTIDE SEQUENCE [LARGE SCALE GENOMIC DNA]</scope>
    <source>
        <strain evidence="2 3">CECT 7732</strain>
    </source>
</reference>